<dbReference type="AlphaFoldDB" id="A0A0R1LVK8"/>
<dbReference type="EMBL" id="AZDV01000006">
    <property type="protein sequence ID" value="KRK95639.1"/>
    <property type="molecule type" value="Genomic_DNA"/>
</dbReference>
<keyword evidence="2" id="KW-1185">Reference proteome</keyword>
<dbReference type="PATRIC" id="fig|1423715.3.peg.57"/>
<evidence type="ECO:0000313" key="1">
    <source>
        <dbReference type="EMBL" id="KRK95639.1"/>
    </source>
</evidence>
<organism evidence="1 2">
    <name type="scientific">Levilactobacillus acidifarinae DSM 19394 = JCM 15949</name>
    <dbReference type="NCBI Taxonomy" id="1423715"/>
    <lineage>
        <taxon>Bacteria</taxon>
        <taxon>Bacillati</taxon>
        <taxon>Bacillota</taxon>
        <taxon>Bacilli</taxon>
        <taxon>Lactobacillales</taxon>
        <taxon>Lactobacillaceae</taxon>
        <taxon>Levilactobacillus</taxon>
    </lineage>
</organism>
<evidence type="ECO:0000313" key="2">
    <source>
        <dbReference type="Proteomes" id="UP000051955"/>
    </source>
</evidence>
<proteinExistence type="predicted"/>
<dbReference type="Proteomes" id="UP000051955">
    <property type="component" value="Unassembled WGS sequence"/>
</dbReference>
<sequence>MEFSEIKWLSAVDTMGKEFEKSVKDSKGNVIKSSDRLRINSNGRLVFFIEPTKAMSESVKFLCGGKTEHNMYSVLVHVEDATGLLQEKGIILSYQ</sequence>
<accession>A0A0R1LVK8</accession>
<reference evidence="1 2" key="1">
    <citation type="journal article" date="2015" name="Genome Announc.">
        <title>Expanding the biotechnology potential of lactobacilli through comparative genomics of 213 strains and associated genera.</title>
        <authorList>
            <person name="Sun Z."/>
            <person name="Harris H.M."/>
            <person name="McCann A."/>
            <person name="Guo C."/>
            <person name="Argimon S."/>
            <person name="Zhang W."/>
            <person name="Yang X."/>
            <person name="Jeffery I.B."/>
            <person name="Cooney J.C."/>
            <person name="Kagawa T.F."/>
            <person name="Liu W."/>
            <person name="Song Y."/>
            <person name="Salvetti E."/>
            <person name="Wrobel A."/>
            <person name="Rasinkangas P."/>
            <person name="Parkhill J."/>
            <person name="Rea M.C."/>
            <person name="O'Sullivan O."/>
            <person name="Ritari J."/>
            <person name="Douillard F.P."/>
            <person name="Paul Ross R."/>
            <person name="Yang R."/>
            <person name="Briner A.E."/>
            <person name="Felis G.E."/>
            <person name="de Vos W.M."/>
            <person name="Barrangou R."/>
            <person name="Klaenhammer T.R."/>
            <person name="Caufield P.W."/>
            <person name="Cui Y."/>
            <person name="Zhang H."/>
            <person name="O'Toole P.W."/>
        </authorList>
    </citation>
    <scope>NUCLEOTIDE SEQUENCE [LARGE SCALE GENOMIC DNA]</scope>
    <source>
        <strain evidence="1 2">DSM 19394</strain>
    </source>
</reference>
<comment type="caution">
    <text evidence="1">The sequence shown here is derived from an EMBL/GenBank/DDBJ whole genome shotgun (WGS) entry which is preliminary data.</text>
</comment>
<gene>
    <name evidence="1" type="ORF">FD25_GL000054</name>
</gene>
<name>A0A0R1LVK8_9LACO</name>
<protein>
    <submittedName>
        <fullName evidence="1">Uncharacterized protein</fullName>
    </submittedName>
</protein>